<accession>X1F2P0</accession>
<dbReference type="Gene3D" id="3.30.2310.20">
    <property type="entry name" value="RelE-like"/>
    <property type="match status" value="1"/>
</dbReference>
<dbReference type="AlphaFoldDB" id="X1F2P0"/>
<protein>
    <submittedName>
        <fullName evidence="1">Uncharacterized protein</fullName>
    </submittedName>
</protein>
<proteinExistence type="predicted"/>
<dbReference type="EMBL" id="BART01031498">
    <property type="protein sequence ID" value="GAH15058.1"/>
    <property type="molecule type" value="Genomic_DNA"/>
</dbReference>
<reference evidence="1" key="1">
    <citation type="journal article" date="2014" name="Front. Microbiol.">
        <title>High frequency of phylogenetically diverse reductive dehalogenase-homologous genes in deep subseafloor sedimentary metagenomes.</title>
        <authorList>
            <person name="Kawai M."/>
            <person name="Futagami T."/>
            <person name="Toyoda A."/>
            <person name="Takaki Y."/>
            <person name="Nishi S."/>
            <person name="Hori S."/>
            <person name="Arai W."/>
            <person name="Tsubouchi T."/>
            <person name="Morono Y."/>
            <person name="Uchiyama I."/>
            <person name="Ito T."/>
            <person name="Fujiyama A."/>
            <person name="Inagaki F."/>
            <person name="Takami H."/>
        </authorList>
    </citation>
    <scope>NUCLEOTIDE SEQUENCE</scope>
    <source>
        <strain evidence="1">Expedition CK06-06</strain>
    </source>
</reference>
<name>X1F2P0_9ZZZZ</name>
<evidence type="ECO:0000313" key="1">
    <source>
        <dbReference type="EMBL" id="GAH15058.1"/>
    </source>
</evidence>
<organism evidence="1">
    <name type="scientific">marine sediment metagenome</name>
    <dbReference type="NCBI Taxonomy" id="412755"/>
    <lineage>
        <taxon>unclassified sequences</taxon>
        <taxon>metagenomes</taxon>
        <taxon>ecological metagenomes</taxon>
    </lineage>
</organism>
<dbReference type="InterPro" id="IPR035093">
    <property type="entry name" value="RelE/ParE_toxin_dom_sf"/>
</dbReference>
<feature type="non-terminal residue" evidence="1">
    <location>
        <position position="46"/>
    </location>
</feature>
<gene>
    <name evidence="1" type="ORF">S01H4_54704</name>
</gene>
<comment type="caution">
    <text evidence="1">The sequence shown here is derived from an EMBL/GenBank/DDBJ whole genome shotgun (WGS) entry which is preliminary data.</text>
</comment>
<sequence>MIKSFISKETEKIWEGNFSKEYPNHIQNIARQKLRMLNNSFNLMDP</sequence>